<reference evidence="1 2" key="1">
    <citation type="submission" date="2015-09" db="EMBL/GenBank/DDBJ databases">
        <title>Genome announcement of multiple Pseudomonas syringae strains.</title>
        <authorList>
            <person name="Thakur S."/>
            <person name="Wang P.W."/>
            <person name="Gong Y."/>
            <person name="Weir B.S."/>
            <person name="Guttman D.S."/>
        </authorList>
    </citation>
    <scope>NUCLEOTIDE SEQUENCE [LARGE SCALE GENOMIC DNA]</scope>
    <source>
        <strain evidence="1 2">ICMP3507</strain>
    </source>
</reference>
<protein>
    <submittedName>
        <fullName evidence="1">Uncharacterized protein</fullName>
    </submittedName>
</protein>
<evidence type="ECO:0000313" key="2">
    <source>
        <dbReference type="Proteomes" id="UP000050265"/>
    </source>
</evidence>
<dbReference type="Proteomes" id="UP000050265">
    <property type="component" value="Unassembled WGS sequence"/>
</dbReference>
<dbReference type="EMBL" id="LJQP01000276">
    <property type="protein sequence ID" value="KPX66719.1"/>
    <property type="molecule type" value="Genomic_DNA"/>
</dbReference>
<comment type="caution">
    <text evidence="1">The sequence shown here is derived from an EMBL/GenBank/DDBJ whole genome shotgun (WGS) entry which is preliminary data.</text>
</comment>
<proteinExistence type="predicted"/>
<name>A0A0N8RW14_PSEAV</name>
<accession>A0A0N8RW14</accession>
<gene>
    <name evidence="1" type="ORF">ALO35_102925</name>
</gene>
<evidence type="ECO:0000313" key="1">
    <source>
        <dbReference type="EMBL" id="KPX66719.1"/>
    </source>
</evidence>
<sequence length="82" mass="9375">MTDKRKNCASKHANFSYSEPFDQALFRIPKPLSAGASDVLMRTSSIHLWARVGRQGRISRRQNKSVKTKSKHLNTNFILKCL</sequence>
<organism evidence="1 2">
    <name type="scientific">Pseudomonas amygdali pv. lachrymans</name>
    <name type="common">Pseudomonas syringae pv. lachrymans</name>
    <dbReference type="NCBI Taxonomy" id="53707"/>
    <lineage>
        <taxon>Bacteria</taxon>
        <taxon>Pseudomonadati</taxon>
        <taxon>Pseudomonadota</taxon>
        <taxon>Gammaproteobacteria</taxon>
        <taxon>Pseudomonadales</taxon>
        <taxon>Pseudomonadaceae</taxon>
        <taxon>Pseudomonas</taxon>
        <taxon>Pseudomonas amygdali</taxon>
    </lineage>
</organism>
<dbReference type="AlphaFoldDB" id="A0A0N8RW14"/>